<dbReference type="Proteomes" id="UP000239663">
    <property type="component" value="Unassembled WGS sequence"/>
</dbReference>
<name>A0A2S7N2P8_9BACI</name>
<dbReference type="AlphaFoldDB" id="A0A2S7N2P8"/>
<reference evidence="1 2" key="1">
    <citation type="submission" date="2017-12" db="EMBL/GenBank/DDBJ databases">
        <title>Taxonomic description and draft genome of Pradoshia cofamensis Gen. nov., sp. nov., a thermotolerant bacillale isolated from anterior gut of earthworm Eisenia fetida.</title>
        <authorList>
            <person name="Saha T."/>
            <person name="Chakraborty R."/>
        </authorList>
    </citation>
    <scope>NUCLEOTIDE SEQUENCE [LARGE SCALE GENOMIC DNA]</scope>
    <source>
        <strain evidence="1 2">EAG3</strain>
    </source>
</reference>
<dbReference type="OrthoDB" id="5507947at2"/>
<evidence type="ECO:0008006" key="3">
    <source>
        <dbReference type="Google" id="ProtNLM"/>
    </source>
</evidence>
<dbReference type="EMBL" id="PKOZ01000002">
    <property type="protein sequence ID" value="PQD96304.1"/>
    <property type="molecule type" value="Genomic_DNA"/>
</dbReference>
<gene>
    <name evidence="1" type="ORF">CYL18_05580</name>
</gene>
<keyword evidence="2" id="KW-1185">Reference proteome</keyword>
<organism evidence="1 2">
    <name type="scientific">Pradoshia eiseniae</name>
    <dbReference type="NCBI Taxonomy" id="2064768"/>
    <lineage>
        <taxon>Bacteria</taxon>
        <taxon>Bacillati</taxon>
        <taxon>Bacillota</taxon>
        <taxon>Bacilli</taxon>
        <taxon>Bacillales</taxon>
        <taxon>Bacillaceae</taxon>
        <taxon>Pradoshia</taxon>
    </lineage>
</organism>
<dbReference type="RefSeq" id="WP_104848731.1">
    <property type="nucleotide sequence ID" value="NZ_PKOZ01000002.1"/>
</dbReference>
<protein>
    <recommendedName>
        <fullName evidence="3">YwgA family protein</fullName>
    </recommendedName>
</protein>
<evidence type="ECO:0000313" key="2">
    <source>
        <dbReference type="Proteomes" id="UP000239663"/>
    </source>
</evidence>
<evidence type="ECO:0000313" key="1">
    <source>
        <dbReference type="EMBL" id="PQD96304.1"/>
    </source>
</evidence>
<sequence>MLKDHARILSAINATGHIAGRKKLQKMIFISKKLQYPFHEKFEFHFYGPYSEELTLKIEELRNLGLIEELKDKENGCLQYDYSLTEAGREFLTLYENGLDERLMLFLNELNGQTARFLELVSTIFFFDHLPKPEIVQKIEELKAKQNYSAEEIKEAFVYVDELIETNKQPLSMHS</sequence>
<proteinExistence type="predicted"/>
<comment type="caution">
    <text evidence="1">The sequence shown here is derived from an EMBL/GenBank/DDBJ whole genome shotgun (WGS) entry which is preliminary data.</text>
</comment>
<accession>A0A2S7N2P8</accession>